<dbReference type="AlphaFoldDB" id="A0A0S2W5F8"/>
<dbReference type="EMBL" id="CP011307">
    <property type="protein sequence ID" value="ALP94527.1"/>
    <property type="molecule type" value="Genomic_DNA"/>
</dbReference>
<dbReference type="Proteomes" id="UP000064844">
    <property type="component" value="Chromosome"/>
</dbReference>
<reference evidence="3" key="2">
    <citation type="submission" date="2015-04" db="EMBL/GenBank/DDBJ databases">
        <title>A butyrogenic pathway from the amino acid lysine in a human gut commensal.</title>
        <authorList>
            <person name="de Vos W.M."/>
            <person name="Bui N.T.P."/>
            <person name="Plugge C.M."/>
            <person name="Ritari J."/>
        </authorList>
    </citation>
    <scope>NUCLEOTIDE SEQUENCE [LARGE SCALE GENOMIC DNA]</scope>
    <source>
        <strain evidence="3">AF211</strain>
    </source>
</reference>
<dbReference type="Pfam" id="PF09346">
    <property type="entry name" value="SMI1_KNR4"/>
    <property type="match status" value="1"/>
</dbReference>
<evidence type="ECO:0000259" key="1">
    <source>
        <dbReference type="SMART" id="SM00860"/>
    </source>
</evidence>
<protein>
    <recommendedName>
        <fullName evidence="1">Knr4/Smi1-like domain-containing protein</fullName>
    </recommendedName>
</protein>
<dbReference type="SUPFAM" id="SSF160631">
    <property type="entry name" value="SMI1/KNR4-like"/>
    <property type="match status" value="1"/>
</dbReference>
<organism evidence="2 3">
    <name type="scientific">Intestinimonas butyriciproducens</name>
    <dbReference type="NCBI Taxonomy" id="1297617"/>
    <lineage>
        <taxon>Bacteria</taxon>
        <taxon>Bacillati</taxon>
        <taxon>Bacillota</taxon>
        <taxon>Clostridia</taxon>
        <taxon>Eubacteriales</taxon>
        <taxon>Intestinimonas</taxon>
    </lineage>
</organism>
<reference evidence="2 3" key="1">
    <citation type="journal article" date="2015" name="Nat. Commun.">
        <title>Production of butyrate from lysine and the Amadori product fructoselysine by a human gut commensal.</title>
        <authorList>
            <person name="Bui T.P."/>
            <person name="Ritari J."/>
            <person name="Boeren S."/>
            <person name="de Waard P."/>
            <person name="Plugge C.M."/>
            <person name="de Vos W.M."/>
        </authorList>
    </citation>
    <scope>NUCLEOTIDE SEQUENCE [LARGE SCALE GENOMIC DNA]</scope>
    <source>
        <strain evidence="2 3">AF211</strain>
    </source>
</reference>
<sequence>MYKELILELTQNNEYVKIQSPCTGEEIEKAEKAVGYPFPKELWELLYELDGDKYLLLSAKEIIAQAILNRETQEMYSDEEFAKELDKFIFFATNGCGDYYCYHADSDGVIDENAIYIWEHEMFCWKQVAASMVELITRYYHDEI</sequence>
<keyword evidence="3" id="KW-1185">Reference proteome</keyword>
<dbReference type="Gene3D" id="3.40.1580.10">
    <property type="entry name" value="SMI1/KNR4-like"/>
    <property type="match status" value="1"/>
</dbReference>
<gene>
    <name evidence="2" type="ORF">IB211_02136</name>
</gene>
<dbReference type="SMART" id="SM00860">
    <property type="entry name" value="SMI1_KNR4"/>
    <property type="match status" value="1"/>
</dbReference>
<name>A0A0S2W5F8_9FIRM</name>
<accession>A0A0S2W5F8</accession>
<dbReference type="InterPro" id="IPR018958">
    <property type="entry name" value="Knr4/Smi1-like_dom"/>
</dbReference>
<evidence type="ECO:0000313" key="2">
    <source>
        <dbReference type="EMBL" id="ALP94527.1"/>
    </source>
</evidence>
<dbReference type="KEGG" id="ibu:IB211_02136"/>
<proteinExistence type="predicted"/>
<dbReference type="InterPro" id="IPR037883">
    <property type="entry name" value="Knr4/Smi1-like_sf"/>
</dbReference>
<dbReference type="RefSeq" id="WP_033117001.1">
    <property type="nucleotide sequence ID" value="NZ_CALICV010000029.1"/>
</dbReference>
<evidence type="ECO:0000313" key="3">
    <source>
        <dbReference type="Proteomes" id="UP000064844"/>
    </source>
</evidence>
<feature type="domain" description="Knr4/Smi1-like" evidence="1">
    <location>
        <begin position="21"/>
        <end position="138"/>
    </location>
</feature>